<name>A0A845L440_9FIRM</name>
<organism evidence="1 2">
    <name type="scientific">Heliomicrobium undosum</name>
    <dbReference type="NCBI Taxonomy" id="121734"/>
    <lineage>
        <taxon>Bacteria</taxon>
        <taxon>Bacillati</taxon>
        <taxon>Bacillota</taxon>
        <taxon>Clostridia</taxon>
        <taxon>Eubacteriales</taxon>
        <taxon>Heliobacteriaceae</taxon>
        <taxon>Heliomicrobium</taxon>
    </lineage>
</organism>
<protein>
    <submittedName>
        <fullName evidence="1">Uncharacterized protein</fullName>
    </submittedName>
</protein>
<keyword evidence="2" id="KW-1185">Reference proteome</keyword>
<sequence>MRPSSPATPLRRKAGRLKPSGPIEDWQAFFQQEFDRAFRRGNQALGLKLGFTSAEAWARYDRFMEVLQARSAHWPPASVAWLGLHGRLYLLSRMEEGNRLEGRTYTTDFIQGITEELADSLAEIRAGGWAEQGDPVVDAAAETLRWQYLASSSAWGVDWLYIYRLLWMRLFDSAQAETEADRLEHILEKPSTPVAVRDRAILARAHFAIAADDDEGARVRLNRLSEKGRFTIVRDLRFYLEGFSRFHLWERLLAWLRWLVPYAGTADTASYEALCLYWNQAAHTCNVQEEFLEVLRRWLPRSRRLYSHYLVERKLYRDWTQLWVHHGTAFGEIDGNVLRAVEAHEPALLLPLFHQQAIRCIERKNRAAYREAAELLKRLSRIYHRLNRGDEWDLYLGELTRRYGRLRALMEELRKGTLISR</sequence>
<dbReference type="OrthoDB" id="7593573at2"/>
<reference evidence="1 2" key="1">
    <citation type="submission" date="2020-01" db="EMBL/GenBank/DDBJ databases">
        <title>Whole-genome sequence of Heliobacterium undosum DSM 13378.</title>
        <authorList>
            <person name="Kyndt J.A."/>
            <person name="Meyer T.E."/>
        </authorList>
    </citation>
    <scope>NUCLEOTIDE SEQUENCE [LARGE SCALE GENOMIC DNA]</scope>
    <source>
        <strain evidence="1 2">DSM 13378</strain>
    </source>
</reference>
<dbReference type="EMBL" id="WXEY01000024">
    <property type="protein sequence ID" value="MZP31053.1"/>
    <property type="molecule type" value="Genomic_DNA"/>
</dbReference>
<dbReference type="AlphaFoldDB" id="A0A845L440"/>
<accession>A0A845L440</accession>
<evidence type="ECO:0000313" key="1">
    <source>
        <dbReference type="EMBL" id="MZP31053.1"/>
    </source>
</evidence>
<dbReference type="RefSeq" id="WP_161259574.1">
    <property type="nucleotide sequence ID" value="NZ_WXEY01000024.1"/>
</dbReference>
<evidence type="ECO:0000313" key="2">
    <source>
        <dbReference type="Proteomes" id="UP000463470"/>
    </source>
</evidence>
<comment type="caution">
    <text evidence="1">The sequence shown here is derived from an EMBL/GenBank/DDBJ whole genome shotgun (WGS) entry which is preliminary data.</text>
</comment>
<dbReference type="Proteomes" id="UP000463470">
    <property type="component" value="Unassembled WGS sequence"/>
</dbReference>
<proteinExistence type="predicted"/>
<gene>
    <name evidence="1" type="ORF">GTO91_15160</name>
</gene>